<gene>
    <name evidence="13" type="ORF">VHEMI00534</name>
</gene>
<comment type="function">
    <text evidence="9">Catalyzes the hydrolytic deamination of guanine, producing xanthine and ammonia.</text>
</comment>
<comment type="cofactor">
    <cofactor evidence="1">
        <name>Zn(2+)</name>
        <dbReference type="ChEBI" id="CHEBI:29105"/>
    </cofactor>
</comment>
<comment type="pathway">
    <text evidence="2">Purine metabolism; guanine degradation; xanthine from guanine: step 1/1.</text>
</comment>
<evidence type="ECO:0000313" key="14">
    <source>
        <dbReference type="Proteomes" id="UP000039046"/>
    </source>
</evidence>
<dbReference type="GO" id="GO:0005829">
    <property type="term" value="C:cytosol"/>
    <property type="evidence" value="ECO:0007669"/>
    <property type="project" value="TreeGrafter"/>
</dbReference>
<dbReference type="STRING" id="1531966.A0A0A1SQN8"/>
<dbReference type="HOGENOM" id="CLU_012358_0_0_1"/>
<evidence type="ECO:0000256" key="3">
    <source>
        <dbReference type="ARBA" id="ARBA00006745"/>
    </source>
</evidence>
<evidence type="ECO:0000256" key="8">
    <source>
        <dbReference type="ARBA" id="ARBA00051148"/>
    </source>
</evidence>
<comment type="similarity">
    <text evidence="3">Belongs to the metallo-dependent hydrolases superfamily. ATZ/TRZ family.</text>
</comment>
<dbReference type="AlphaFoldDB" id="A0A0A1SQN8"/>
<evidence type="ECO:0000313" key="13">
    <source>
        <dbReference type="EMBL" id="CEJ80346.1"/>
    </source>
</evidence>
<keyword evidence="5" id="KW-0479">Metal-binding</keyword>
<evidence type="ECO:0000256" key="9">
    <source>
        <dbReference type="ARBA" id="ARBA00056079"/>
    </source>
</evidence>
<dbReference type="InterPro" id="IPR032466">
    <property type="entry name" value="Metal_Hydrolase"/>
</dbReference>
<dbReference type="Gene3D" id="3.20.20.140">
    <property type="entry name" value="Metal-dependent hydrolases"/>
    <property type="match status" value="1"/>
</dbReference>
<evidence type="ECO:0000259" key="12">
    <source>
        <dbReference type="Pfam" id="PF01979"/>
    </source>
</evidence>
<keyword evidence="7" id="KW-0862">Zinc</keyword>
<proteinExistence type="inferred from homology"/>
<evidence type="ECO:0000256" key="11">
    <source>
        <dbReference type="ARBA" id="ARBA00083147"/>
    </source>
</evidence>
<name>A0A0A1SQN8_9HYPO</name>
<dbReference type="PANTHER" id="PTHR11271">
    <property type="entry name" value="GUANINE DEAMINASE"/>
    <property type="match status" value="1"/>
</dbReference>
<dbReference type="InterPro" id="IPR011059">
    <property type="entry name" value="Metal-dep_hydrolase_composite"/>
</dbReference>
<keyword evidence="14" id="KW-1185">Reference proteome</keyword>
<comment type="catalytic activity">
    <reaction evidence="8">
        <text>guanine + H2O + H(+) = xanthine + NH4(+)</text>
        <dbReference type="Rhea" id="RHEA:14665"/>
        <dbReference type="ChEBI" id="CHEBI:15377"/>
        <dbReference type="ChEBI" id="CHEBI:15378"/>
        <dbReference type="ChEBI" id="CHEBI:16235"/>
        <dbReference type="ChEBI" id="CHEBI:17712"/>
        <dbReference type="ChEBI" id="CHEBI:28938"/>
        <dbReference type="EC" id="3.5.4.3"/>
    </reaction>
</comment>
<dbReference type="GO" id="GO:0008270">
    <property type="term" value="F:zinc ion binding"/>
    <property type="evidence" value="ECO:0007669"/>
    <property type="project" value="TreeGrafter"/>
</dbReference>
<dbReference type="FunFam" id="3.20.20.140:FF:000022">
    <property type="entry name" value="Guanine deaminase"/>
    <property type="match status" value="1"/>
</dbReference>
<dbReference type="InterPro" id="IPR006680">
    <property type="entry name" value="Amidohydro-rel"/>
</dbReference>
<organism evidence="13 14">
    <name type="scientific">[Torrubiella] hemipterigena</name>
    <dbReference type="NCBI Taxonomy" id="1531966"/>
    <lineage>
        <taxon>Eukaryota</taxon>
        <taxon>Fungi</taxon>
        <taxon>Dikarya</taxon>
        <taxon>Ascomycota</taxon>
        <taxon>Pezizomycotina</taxon>
        <taxon>Sordariomycetes</taxon>
        <taxon>Hypocreomycetidae</taxon>
        <taxon>Hypocreales</taxon>
        <taxon>Clavicipitaceae</taxon>
        <taxon>Clavicipitaceae incertae sedis</taxon>
        <taxon>'Torrubiella' clade</taxon>
    </lineage>
</organism>
<evidence type="ECO:0000256" key="5">
    <source>
        <dbReference type="ARBA" id="ARBA00022723"/>
    </source>
</evidence>
<dbReference type="Proteomes" id="UP000039046">
    <property type="component" value="Unassembled WGS sequence"/>
</dbReference>
<feature type="domain" description="Amidohydrolase-related" evidence="12">
    <location>
        <begin position="78"/>
        <end position="478"/>
    </location>
</feature>
<dbReference type="EC" id="3.5.4.3" evidence="4"/>
<evidence type="ECO:0000256" key="7">
    <source>
        <dbReference type="ARBA" id="ARBA00022833"/>
    </source>
</evidence>
<dbReference type="EMBL" id="CDHN01000001">
    <property type="protein sequence ID" value="CEJ80346.1"/>
    <property type="molecule type" value="Genomic_DNA"/>
</dbReference>
<keyword evidence="6" id="KW-0378">Hydrolase</keyword>
<evidence type="ECO:0000256" key="1">
    <source>
        <dbReference type="ARBA" id="ARBA00001947"/>
    </source>
</evidence>
<dbReference type="OrthoDB" id="194468at2759"/>
<dbReference type="GO" id="GO:0008892">
    <property type="term" value="F:guanine deaminase activity"/>
    <property type="evidence" value="ECO:0007669"/>
    <property type="project" value="UniProtKB-EC"/>
</dbReference>
<dbReference type="PANTHER" id="PTHR11271:SF6">
    <property type="entry name" value="GUANINE DEAMINASE"/>
    <property type="match status" value="1"/>
</dbReference>
<sequence>MTKTPSKQVFLGTFVHSKSAQELDSVRNGAVAVDEAGKIQAVVRDAANADDALTQALKETGWQMDNVQITRASESEFYFPGFIDTHIHASQFPNSGIFGKSTLLDWLHTYTFPLESSLKDLTKARKVYNAVVRRTLAHGTTTAAYYATVDVGATNLLSDLCLSAGQRAFVGRTCMDRPGFNPDYYSDASPEAAAEATLATIEHINKIDPQHEIVAPILTPRFAPSCTEESMSALAKLQKQHNLLAQTHISENENEIQLVAELYPDSKSYANVYDDCGLLNSKMILAHAVHLTEEEAMLISQRRAKIAHCPCSNSSLTSGAARVRWLWDKDIDIGLGTDVSGGYSPSILEAARQALLVSRHVATGAVAAQQERCKLTVEEVLFLATRGGAQVVGLEDKIGGFEVGKDWDAQLIGWTCASDGDAPATNGHATNGTPAAPRQEEGNMIVFGWESWDDIIAKWLFCGDDRNTKSVWVKGRLVHARG</sequence>
<dbReference type="GO" id="GO:0006147">
    <property type="term" value="P:guanine catabolic process"/>
    <property type="evidence" value="ECO:0007669"/>
    <property type="project" value="EnsemblFungi"/>
</dbReference>
<dbReference type="SUPFAM" id="SSF51556">
    <property type="entry name" value="Metallo-dependent hydrolases"/>
    <property type="match status" value="1"/>
</dbReference>
<protein>
    <recommendedName>
        <fullName evidence="10">Probable guanine deaminase</fullName>
        <ecNumber evidence="4">3.5.4.3</ecNumber>
    </recommendedName>
    <alternativeName>
        <fullName evidence="11">Guanine aminohydrolase</fullName>
    </alternativeName>
</protein>
<reference evidence="13 14" key="1">
    <citation type="journal article" date="2015" name="Genome Announc.">
        <title>Draft Genome Sequence and Gene Annotation of the Entomopathogenic Fungus Verticillium hemipterigenum.</title>
        <authorList>
            <person name="Horn F."/>
            <person name="Habel A."/>
            <person name="Scharf D.H."/>
            <person name="Dworschak J."/>
            <person name="Brakhage A.A."/>
            <person name="Guthke R."/>
            <person name="Hertweck C."/>
            <person name="Linde J."/>
        </authorList>
    </citation>
    <scope>NUCLEOTIDE SEQUENCE [LARGE SCALE GENOMIC DNA]</scope>
</reference>
<dbReference type="Gene3D" id="2.30.40.10">
    <property type="entry name" value="Urease, subunit C, domain 1"/>
    <property type="match status" value="1"/>
</dbReference>
<dbReference type="Pfam" id="PF01979">
    <property type="entry name" value="Amidohydro_1"/>
    <property type="match status" value="1"/>
</dbReference>
<dbReference type="InterPro" id="IPR051607">
    <property type="entry name" value="Metallo-dep_hydrolases"/>
</dbReference>
<accession>A0A0A1SQN8</accession>
<evidence type="ECO:0000256" key="2">
    <source>
        <dbReference type="ARBA" id="ARBA00004984"/>
    </source>
</evidence>
<evidence type="ECO:0000256" key="4">
    <source>
        <dbReference type="ARBA" id="ARBA00012781"/>
    </source>
</evidence>
<evidence type="ECO:0000256" key="6">
    <source>
        <dbReference type="ARBA" id="ARBA00022801"/>
    </source>
</evidence>
<evidence type="ECO:0000256" key="10">
    <source>
        <dbReference type="ARBA" id="ARBA00069860"/>
    </source>
</evidence>